<gene>
    <name evidence="2" type="ORF">B0H16DRAFT_1454744</name>
</gene>
<proteinExistence type="predicted"/>
<reference evidence="2" key="1">
    <citation type="submission" date="2023-03" db="EMBL/GenBank/DDBJ databases">
        <title>Massive genome expansion in bonnet fungi (Mycena s.s.) driven by repeated elements and novel gene families across ecological guilds.</title>
        <authorList>
            <consortium name="Lawrence Berkeley National Laboratory"/>
            <person name="Harder C.B."/>
            <person name="Miyauchi S."/>
            <person name="Viragh M."/>
            <person name="Kuo A."/>
            <person name="Thoen E."/>
            <person name="Andreopoulos B."/>
            <person name="Lu D."/>
            <person name="Skrede I."/>
            <person name="Drula E."/>
            <person name="Henrissat B."/>
            <person name="Morin E."/>
            <person name="Kohler A."/>
            <person name="Barry K."/>
            <person name="LaButti K."/>
            <person name="Morin E."/>
            <person name="Salamov A."/>
            <person name="Lipzen A."/>
            <person name="Mereny Z."/>
            <person name="Hegedus B."/>
            <person name="Baldrian P."/>
            <person name="Stursova M."/>
            <person name="Weitz H."/>
            <person name="Taylor A."/>
            <person name="Grigoriev I.V."/>
            <person name="Nagy L.G."/>
            <person name="Martin F."/>
            <person name="Kauserud H."/>
        </authorList>
    </citation>
    <scope>NUCLEOTIDE SEQUENCE</scope>
    <source>
        <strain evidence="2">CBHHK182m</strain>
    </source>
</reference>
<evidence type="ECO:0000313" key="3">
    <source>
        <dbReference type="Proteomes" id="UP001215598"/>
    </source>
</evidence>
<feature type="coiled-coil region" evidence="1">
    <location>
        <begin position="121"/>
        <end position="148"/>
    </location>
</feature>
<evidence type="ECO:0000313" key="2">
    <source>
        <dbReference type="EMBL" id="KAJ7764200.1"/>
    </source>
</evidence>
<dbReference type="EMBL" id="JARKIB010000028">
    <property type="protein sequence ID" value="KAJ7764200.1"/>
    <property type="molecule type" value="Genomic_DNA"/>
</dbReference>
<evidence type="ECO:0000256" key="1">
    <source>
        <dbReference type="SAM" id="Coils"/>
    </source>
</evidence>
<feature type="coiled-coil region" evidence="1">
    <location>
        <begin position="23"/>
        <end position="82"/>
    </location>
</feature>
<sequence>MATAETDLIGDLRADISVYRDREKTLRDQAKAARSRIQGLETNIFELRQQQLALRQSQAEELQSAQDHAAELAAKVDQLKADQKSDDKFILQTEISQYTKTFEEDCRTFYTEQIDGLQHQLNHKANELARTAAQVEKLNQDLQKLVNHQHHLSHRDAELVKLAQGQQAQLAAAQQALQASKVDHAKEMAEKTSEIMSLMNKLKTQAPAAPSADTNFPVGPPILVPRFLSEGKRKTRRVNKFLKTPRAGVPILPLAVAPGTIPEEAVNFDPKEPSSVQAMAALIRQVIGELNIQDAQVGGKTARVPSKGAQAIKEQQAKMTAEEDGLYKRGLRETWRSTFETTCAEDFQGYEPVSADRVEACRTGGAGPKPGEFILDFGVGYAKSVWNRKTVHAIADCFLAAREASGNGWGLPPVSRGYVEAQLAGQLKRSQQAWALWQPRFMQMELRHETSEEATARAQGYVANRMVKVNNSSNKTRKLEKREKIVEKIINFKVQNKDRDLPTWKFFRELLQYLGPGGMSSEDPATEIQGGRPYSVFRVKVCEWRASEVKSYLRLIDKAGAKDRSRAFRRVDTVTLGSAPPPKGLPQSLYDPNWLASTKAENPDFEEEWEVSREAFQLLVAVVNEM</sequence>
<name>A0AAD7NKH4_9AGAR</name>
<protein>
    <submittedName>
        <fullName evidence="2">Uncharacterized protein</fullName>
    </submittedName>
</protein>
<accession>A0AAD7NKH4</accession>
<keyword evidence="1" id="KW-0175">Coiled coil</keyword>
<keyword evidence="3" id="KW-1185">Reference proteome</keyword>
<comment type="caution">
    <text evidence="2">The sequence shown here is derived from an EMBL/GenBank/DDBJ whole genome shotgun (WGS) entry which is preliminary data.</text>
</comment>
<dbReference type="AlphaFoldDB" id="A0AAD7NKH4"/>
<organism evidence="2 3">
    <name type="scientific">Mycena metata</name>
    <dbReference type="NCBI Taxonomy" id="1033252"/>
    <lineage>
        <taxon>Eukaryota</taxon>
        <taxon>Fungi</taxon>
        <taxon>Dikarya</taxon>
        <taxon>Basidiomycota</taxon>
        <taxon>Agaricomycotina</taxon>
        <taxon>Agaricomycetes</taxon>
        <taxon>Agaricomycetidae</taxon>
        <taxon>Agaricales</taxon>
        <taxon>Marasmiineae</taxon>
        <taxon>Mycenaceae</taxon>
        <taxon>Mycena</taxon>
    </lineage>
</organism>
<dbReference type="Proteomes" id="UP001215598">
    <property type="component" value="Unassembled WGS sequence"/>
</dbReference>